<sequence length="473" mass="49538">MSHSPVSDTVVSDAVLADPVAAPIARDRRHPTGGHDPSPAARGHAATMDRIRIRGGRRLEGTIPIGGAKNAALTVMPAALLTDQPLTLTNVPRLADIDSMIALLGQLGTGVDADFDGRAADRRLVLTARAITGATAPYDIVRKMRASVLVLGPLLARHGHARVSLPGGCAIGTRPVDLHLKALEALGARITLEGGYIDARAPSGGLKGNDIVFPIVTVGGTENALMAAVLADGETVIENAAREPEITDLATCLNAMGARVEGLGTNTLRVRGVPRLHAATHAIVADRIETGTYALAAAVTRGRLLLEGTQHGLLEAVIDHLEEAGVSVTATDAGLVVDARDRDLRGVDVMTKPYPGFPTDMQAQWMALMTTATGAAMITESIFENRFMHVPELVRMGADINIHGGSAIVRGQTHLSGAQVMATDLRASVCLVLAGLAAEGETIINRVYHLDRGYETVEARLAACGAEIERLRG</sequence>
<dbReference type="EC" id="2.5.1.7" evidence="13"/>
<dbReference type="CDD" id="cd01555">
    <property type="entry name" value="UdpNAET"/>
    <property type="match status" value="1"/>
</dbReference>
<dbReference type="InterPro" id="IPR013792">
    <property type="entry name" value="RNA3'P_cycl/enolpyr_Trfase_a/b"/>
</dbReference>
<evidence type="ECO:0000256" key="4">
    <source>
        <dbReference type="ARBA" id="ARBA00022618"/>
    </source>
</evidence>
<evidence type="ECO:0000256" key="13">
    <source>
        <dbReference type="HAMAP-Rule" id="MF_00111"/>
    </source>
</evidence>
<dbReference type="InterPro" id="IPR036968">
    <property type="entry name" value="Enolpyruvate_Tfrase_sf"/>
</dbReference>
<dbReference type="Gene3D" id="3.65.10.10">
    <property type="entry name" value="Enolpyruvate transferase domain"/>
    <property type="match status" value="2"/>
</dbReference>
<dbReference type="GO" id="GO:0005737">
    <property type="term" value="C:cytoplasm"/>
    <property type="evidence" value="ECO:0007669"/>
    <property type="project" value="UniProtKB-SubCell"/>
</dbReference>
<dbReference type="GO" id="GO:0008360">
    <property type="term" value="P:regulation of cell shape"/>
    <property type="evidence" value="ECO:0007669"/>
    <property type="project" value="UniProtKB-KW"/>
</dbReference>
<reference evidence="16 17" key="1">
    <citation type="submission" date="2020-08" db="EMBL/GenBank/DDBJ databases">
        <title>Genome sequencing of Purple Non-Sulfur Bacteria from various extreme environments.</title>
        <authorList>
            <person name="Mayer M."/>
        </authorList>
    </citation>
    <scope>NUCLEOTIDE SEQUENCE [LARGE SCALE GENOMIC DNA]</scope>
    <source>
        <strain evidence="16 17">JA131</strain>
    </source>
</reference>
<evidence type="ECO:0000256" key="3">
    <source>
        <dbReference type="ARBA" id="ARBA00022490"/>
    </source>
</evidence>
<gene>
    <name evidence="13" type="primary">murA</name>
    <name evidence="16" type="ORF">GGD89_000743</name>
</gene>
<dbReference type="NCBIfam" id="TIGR01072">
    <property type="entry name" value="murA"/>
    <property type="match status" value="1"/>
</dbReference>
<comment type="pathway">
    <text evidence="2 13">Cell wall biogenesis; peptidoglycan biosynthesis.</text>
</comment>
<comment type="similarity">
    <text evidence="11 13">Belongs to the EPSP synthase family. MurA subfamily.</text>
</comment>
<keyword evidence="17" id="KW-1185">Reference proteome</keyword>
<dbReference type="InterPro" id="IPR005750">
    <property type="entry name" value="UDP_GlcNAc_COvinyl_MurA"/>
</dbReference>
<proteinExistence type="inferred from homology"/>
<dbReference type="GO" id="GO:0008760">
    <property type="term" value="F:UDP-N-acetylglucosamine 1-carboxyvinyltransferase activity"/>
    <property type="evidence" value="ECO:0007669"/>
    <property type="project" value="UniProtKB-UniRule"/>
</dbReference>
<evidence type="ECO:0000256" key="12">
    <source>
        <dbReference type="ARBA" id="ARBA00047527"/>
    </source>
</evidence>
<feature type="active site" description="Proton donor" evidence="13">
    <location>
        <position position="169"/>
    </location>
</feature>
<dbReference type="EMBL" id="JACIGK010000004">
    <property type="protein sequence ID" value="MBB4265128.1"/>
    <property type="molecule type" value="Genomic_DNA"/>
</dbReference>
<dbReference type="PANTHER" id="PTHR43783:SF1">
    <property type="entry name" value="UDP-N-ACETYLGLUCOSAMINE 1-CARBOXYVINYLTRANSFERASE"/>
    <property type="match status" value="1"/>
</dbReference>
<evidence type="ECO:0000256" key="10">
    <source>
        <dbReference type="ARBA" id="ARBA00023317"/>
    </source>
</evidence>
<evidence type="ECO:0000256" key="7">
    <source>
        <dbReference type="ARBA" id="ARBA00022984"/>
    </source>
</evidence>
<dbReference type="Proteomes" id="UP000554286">
    <property type="component" value="Unassembled WGS sequence"/>
</dbReference>
<feature type="binding site" evidence="13">
    <location>
        <position position="360"/>
    </location>
    <ligand>
        <name>UDP-N-acetyl-alpha-D-glucosamine</name>
        <dbReference type="ChEBI" id="CHEBI:57705"/>
    </ligand>
</feature>
<organism evidence="16 17">
    <name type="scientific">Roseospira visakhapatnamensis</name>
    <dbReference type="NCBI Taxonomy" id="390880"/>
    <lineage>
        <taxon>Bacteria</taxon>
        <taxon>Pseudomonadati</taxon>
        <taxon>Pseudomonadota</taxon>
        <taxon>Alphaproteobacteria</taxon>
        <taxon>Rhodospirillales</taxon>
        <taxon>Rhodospirillaceae</taxon>
        <taxon>Roseospira</taxon>
    </lineage>
</organism>
<comment type="function">
    <text evidence="13">Cell wall formation. Adds enolpyruvyl to UDP-N-acetylglucosamine.</text>
</comment>
<dbReference type="InterPro" id="IPR001986">
    <property type="entry name" value="Enolpyruvate_Tfrase_dom"/>
</dbReference>
<feature type="region of interest" description="Disordered" evidence="14">
    <location>
        <begin position="22"/>
        <end position="47"/>
    </location>
</feature>
<feature type="binding site" evidence="13">
    <location>
        <position position="382"/>
    </location>
    <ligand>
        <name>UDP-N-acetyl-alpha-D-glucosamine</name>
        <dbReference type="ChEBI" id="CHEBI:57705"/>
    </ligand>
</feature>
<dbReference type="Pfam" id="PF00275">
    <property type="entry name" value="EPSP_synthase"/>
    <property type="match status" value="1"/>
</dbReference>
<evidence type="ECO:0000256" key="2">
    <source>
        <dbReference type="ARBA" id="ARBA00004752"/>
    </source>
</evidence>
<evidence type="ECO:0000256" key="8">
    <source>
        <dbReference type="ARBA" id="ARBA00023306"/>
    </source>
</evidence>
<feature type="domain" description="Enolpyruvate transferase" evidence="15">
    <location>
        <begin position="54"/>
        <end position="459"/>
    </location>
</feature>
<keyword evidence="7 13" id="KW-0573">Peptidoglycan synthesis</keyword>
<evidence type="ECO:0000256" key="6">
    <source>
        <dbReference type="ARBA" id="ARBA00022960"/>
    </source>
</evidence>
<protein>
    <recommendedName>
        <fullName evidence="13">UDP-N-acetylglucosamine 1-carboxyvinyltransferase</fullName>
        <ecNumber evidence="13">2.5.1.7</ecNumber>
    </recommendedName>
    <alternativeName>
        <fullName evidence="13">Enoylpyruvate transferase</fullName>
    </alternativeName>
    <alternativeName>
        <fullName evidence="13">UDP-N-acetylglucosamine enolpyruvyl transferase</fullName>
        <shortName evidence="13">EPT</shortName>
    </alternativeName>
</protein>
<dbReference type="GO" id="GO:0009252">
    <property type="term" value="P:peptidoglycan biosynthetic process"/>
    <property type="evidence" value="ECO:0007669"/>
    <property type="project" value="UniProtKB-UniRule"/>
</dbReference>
<evidence type="ECO:0000256" key="1">
    <source>
        <dbReference type="ARBA" id="ARBA00004496"/>
    </source>
</evidence>
<dbReference type="GO" id="GO:0019277">
    <property type="term" value="P:UDP-N-acetylgalactosamine biosynthetic process"/>
    <property type="evidence" value="ECO:0007669"/>
    <property type="project" value="InterPro"/>
</dbReference>
<dbReference type="SUPFAM" id="SSF55205">
    <property type="entry name" value="EPT/RTPC-like"/>
    <property type="match status" value="1"/>
</dbReference>
<dbReference type="NCBIfam" id="NF006873">
    <property type="entry name" value="PRK09369.1"/>
    <property type="match status" value="1"/>
</dbReference>
<evidence type="ECO:0000313" key="16">
    <source>
        <dbReference type="EMBL" id="MBB4265128.1"/>
    </source>
</evidence>
<dbReference type="AlphaFoldDB" id="A0A7W6W8S5"/>
<dbReference type="HAMAP" id="MF_00111">
    <property type="entry name" value="MurA"/>
    <property type="match status" value="1"/>
</dbReference>
<name>A0A7W6W8S5_9PROT</name>
<keyword evidence="8 13" id="KW-0131">Cell cycle</keyword>
<evidence type="ECO:0000256" key="9">
    <source>
        <dbReference type="ARBA" id="ARBA00023316"/>
    </source>
</evidence>
<comment type="subcellular location">
    <subcellularLocation>
        <location evidence="1 13">Cytoplasm</location>
    </subcellularLocation>
</comment>
<dbReference type="PANTHER" id="PTHR43783">
    <property type="entry name" value="UDP-N-ACETYLGLUCOSAMINE 1-CARBOXYVINYLTRANSFERASE"/>
    <property type="match status" value="1"/>
</dbReference>
<evidence type="ECO:0000256" key="11">
    <source>
        <dbReference type="ARBA" id="ARBA00038367"/>
    </source>
</evidence>
<keyword evidence="6 13" id="KW-0133">Cell shape</keyword>
<dbReference type="GO" id="GO:0051301">
    <property type="term" value="P:cell division"/>
    <property type="evidence" value="ECO:0007669"/>
    <property type="project" value="UniProtKB-KW"/>
</dbReference>
<evidence type="ECO:0000256" key="14">
    <source>
        <dbReference type="SAM" id="MobiDB-lite"/>
    </source>
</evidence>
<dbReference type="UniPathway" id="UPA00219"/>
<dbReference type="GO" id="GO:0071555">
    <property type="term" value="P:cell wall organization"/>
    <property type="evidence" value="ECO:0007669"/>
    <property type="project" value="UniProtKB-KW"/>
</dbReference>
<evidence type="ECO:0000313" key="17">
    <source>
        <dbReference type="Proteomes" id="UP000554286"/>
    </source>
</evidence>
<feature type="binding site" evidence="13">
    <location>
        <begin position="174"/>
        <end position="178"/>
    </location>
    <ligand>
        <name>UDP-N-acetyl-alpha-D-glucosamine</name>
        <dbReference type="ChEBI" id="CHEBI:57705"/>
    </ligand>
</feature>
<comment type="caution">
    <text evidence="16">The sequence shown here is derived from an EMBL/GenBank/DDBJ whole genome shotgun (WGS) entry which is preliminary data.</text>
</comment>
<dbReference type="InterPro" id="IPR050068">
    <property type="entry name" value="MurA_subfamily"/>
</dbReference>
<keyword evidence="5 13" id="KW-0808">Transferase</keyword>
<feature type="binding site" evidence="13">
    <location>
        <position position="145"/>
    </location>
    <ligand>
        <name>UDP-N-acetyl-alpha-D-glucosamine</name>
        <dbReference type="ChEBI" id="CHEBI:57705"/>
    </ligand>
</feature>
<keyword evidence="9 13" id="KW-0961">Cell wall biogenesis/degradation</keyword>
<comment type="caution">
    <text evidence="13">Lacks conserved residue(s) required for the propagation of feature annotation.</text>
</comment>
<feature type="binding site" evidence="13">
    <location>
        <begin position="69"/>
        <end position="70"/>
    </location>
    <ligand>
        <name>phosphoenolpyruvate</name>
        <dbReference type="ChEBI" id="CHEBI:58702"/>
    </ligand>
</feature>
<keyword evidence="10 13" id="KW-0670">Pyruvate</keyword>
<evidence type="ECO:0000256" key="5">
    <source>
        <dbReference type="ARBA" id="ARBA00022679"/>
    </source>
</evidence>
<keyword evidence="3 13" id="KW-0963">Cytoplasm</keyword>
<feature type="modified residue" description="2-(S-cysteinyl)pyruvic acid O-phosphothioketal" evidence="13">
    <location>
        <position position="169"/>
    </location>
</feature>
<evidence type="ECO:0000259" key="15">
    <source>
        <dbReference type="Pfam" id="PF00275"/>
    </source>
</evidence>
<keyword evidence="4 13" id="KW-0132">Cell division</keyword>
<comment type="catalytic activity">
    <reaction evidence="12 13">
        <text>phosphoenolpyruvate + UDP-N-acetyl-alpha-D-glucosamine = UDP-N-acetyl-3-O-(1-carboxyvinyl)-alpha-D-glucosamine + phosphate</text>
        <dbReference type="Rhea" id="RHEA:18681"/>
        <dbReference type="ChEBI" id="CHEBI:43474"/>
        <dbReference type="ChEBI" id="CHEBI:57705"/>
        <dbReference type="ChEBI" id="CHEBI:58702"/>
        <dbReference type="ChEBI" id="CHEBI:68483"/>
        <dbReference type="EC" id="2.5.1.7"/>
    </reaction>
</comment>
<accession>A0A7W6W8S5</accession>
<dbReference type="FunFam" id="3.65.10.10:FF:000001">
    <property type="entry name" value="UDP-N-acetylglucosamine 1-carboxyvinyltransferase"/>
    <property type="match status" value="1"/>
</dbReference>